<evidence type="ECO:0000313" key="3">
    <source>
        <dbReference type="Proteomes" id="UP000008139"/>
    </source>
</evidence>
<dbReference type="RefSeq" id="WP_013681416.1">
    <property type="nucleotide sequence ID" value="NC_015318.1"/>
</dbReference>
<dbReference type="Proteomes" id="UP000008139">
    <property type="component" value="Chromosome"/>
</dbReference>
<dbReference type="InParanoid" id="F2LTX6"/>
<dbReference type="AlphaFoldDB" id="F2LTX6"/>
<name>F2LTX6_HIPMA</name>
<evidence type="ECO:0000313" key="1">
    <source>
        <dbReference type="EMBL" id="AEA33375.1"/>
    </source>
</evidence>
<gene>
    <name evidence="1" type="ordered locus">Hipma_0402</name>
    <name evidence="2" type="ordered locus">Hipma_1450</name>
</gene>
<evidence type="ECO:0000313" key="2">
    <source>
        <dbReference type="EMBL" id="AEA34406.1"/>
    </source>
</evidence>
<accession>F2LTX6</accession>
<reference evidence="3" key="2">
    <citation type="submission" date="2011-03" db="EMBL/GenBank/DDBJ databases">
        <title>The complete genome of Hippea maritima DSM 10411.</title>
        <authorList>
            <consortium name="US DOE Joint Genome Institute (JGI-PGF)"/>
            <person name="Lucas S."/>
            <person name="Copeland A."/>
            <person name="Lapidus A."/>
            <person name="Bruce D."/>
            <person name="Goodwin L."/>
            <person name="Pitluck S."/>
            <person name="Peters L."/>
            <person name="Kyrpides N."/>
            <person name="Mavromatis K."/>
            <person name="Pagani I."/>
            <person name="Ivanova N."/>
            <person name="Mikhailova N."/>
            <person name="Lu M."/>
            <person name="Detter J.C."/>
            <person name="Tapia R."/>
            <person name="Han C."/>
            <person name="Land M."/>
            <person name="Hauser L."/>
            <person name="Markowitz V."/>
            <person name="Cheng J.-F."/>
            <person name="Hugenholtz P."/>
            <person name="Woyke T."/>
            <person name="Wu D."/>
            <person name="Spring S."/>
            <person name="Schroeder M."/>
            <person name="Brambilla E."/>
            <person name="Klenk H.-P."/>
            <person name="Eisen J.A."/>
        </authorList>
    </citation>
    <scope>NUCLEOTIDE SEQUENCE [LARGE SCALE GENOMIC DNA]</scope>
    <source>
        <strain evidence="3">ATCC 700847 / DSM 10411 / MH2</strain>
    </source>
</reference>
<proteinExistence type="predicted"/>
<dbReference type="KEGG" id="hmr:Hipma_0402"/>
<sequence>MSENENDRKESGGTNMEVKRIRKIVGAENLKVGFLPVKSFSFSRADAAHILFCIFKSLDLNIIGRPIKFLKGWRLHHG</sequence>
<dbReference type="EMBL" id="CP002606">
    <property type="protein sequence ID" value="AEA34406.1"/>
    <property type="molecule type" value="Genomic_DNA"/>
</dbReference>
<dbReference type="EMBL" id="CP002606">
    <property type="protein sequence ID" value="AEA33375.1"/>
    <property type="molecule type" value="Genomic_DNA"/>
</dbReference>
<reference evidence="1 3" key="1">
    <citation type="journal article" date="2011" name="Stand. Genomic Sci.">
        <title>Complete genome sequence of the thermophilic sulfur-reducer Hippea maritima type strain (MH(2)).</title>
        <authorList>
            <person name="Huntemann M."/>
            <person name="Lu M."/>
            <person name="Nolan M."/>
            <person name="Lapidus A."/>
            <person name="Lucas S."/>
            <person name="Hammon N."/>
            <person name="Deshpande S."/>
            <person name="Cheng J.F."/>
            <person name="Tapia R."/>
            <person name="Han C."/>
            <person name="Goodwin L."/>
            <person name="Pitluck S."/>
            <person name="Liolios K."/>
            <person name="Pagani I."/>
            <person name="Ivanova N."/>
            <person name="Ovchinikova G."/>
            <person name="Pati A."/>
            <person name="Chen A."/>
            <person name="Palaniappan K."/>
            <person name="Land M."/>
            <person name="Hauser L."/>
            <person name="Jeffries C.D."/>
            <person name="Detter J.C."/>
            <person name="Brambilla E.M."/>
            <person name="Rohde M."/>
            <person name="Spring S."/>
            <person name="Goker M."/>
            <person name="Woyke T."/>
            <person name="Bristow J."/>
            <person name="Eisen J.A."/>
            <person name="Markowitz V."/>
            <person name="Hugenholtz P."/>
            <person name="Kyrpides N.C."/>
            <person name="Klenk H.P."/>
            <person name="Mavromatis K."/>
        </authorList>
    </citation>
    <scope>NUCLEOTIDE SEQUENCE [LARGE SCALE GENOMIC DNA]</scope>
    <source>
        <strain evidence="3">ATCC 700847 / DSM 10411 / MH2</strain>
        <strain evidence="1">DSM 10411</strain>
    </source>
</reference>
<dbReference type="KEGG" id="hmr:Hipma_1450"/>
<dbReference type="HOGENOM" id="CLU_2617176_0_0_7"/>
<organism evidence="1 3">
    <name type="scientific">Hippea maritima (strain ATCC 700847 / DSM 10411 / MH2)</name>
    <dbReference type="NCBI Taxonomy" id="760142"/>
    <lineage>
        <taxon>Bacteria</taxon>
        <taxon>Pseudomonadati</taxon>
        <taxon>Campylobacterota</taxon>
        <taxon>Desulfurellia</taxon>
        <taxon>Desulfurellales</taxon>
        <taxon>Hippeaceae</taxon>
        <taxon>Hippea</taxon>
    </lineage>
</organism>
<protein>
    <submittedName>
        <fullName evidence="1">Uncharacterized protein</fullName>
    </submittedName>
</protein>
<keyword evidence="3" id="KW-1185">Reference proteome</keyword>